<sequence length="246" mass="28965">MDIIIFDMVGKFAHFRKYYTNSSSLSYSVPPRTSIIGTIAAILGYERDSYYEKLNRENFNVALRKISKNRRLMQTLNYMKMTTASHITEPKEHTQIPFEIITEDSNVIYRIYVSHKDKKIMDEIERRLIEKKYYYSPYMGAAPFSCNLKFIDRVNGQVSQEEEISISSIIKSDYICEKGINFFQNDFSLLRERMPSDFNKNREIKSVDSYIFDDSGKDIQVKLNIKALNIEYKENNNICNESIVFM</sequence>
<dbReference type="Gene3D" id="3.30.70.2660">
    <property type="match status" value="1"/>
</dbReference>
<dbReference type="InterPro" id="IPR021124">
    <property type="entry name" value="CRISPR-assoc_prot_Cas5"/>
</dbReference>
<dbReference type="InterPro" id="IPR013421">
    <property type="entry name" value="CRISPR-assoc_prot_Cas5_HALMA"/>
</dbReference>
<organism evidence="2 3">
    <name type="scientific">Clostridium acetireducens DSM 10703</name>
    <dbReference type="NCBI Taxonomy" id="1121290"/>
    <lineage>
        <taxon>Bacteria</taxon>
        <taxon>Bacillati</taxon>
        <taxon>Bacillota</taxon>
        <taxon>Clostridia</taxon>
        <taxon>Eubacteriales</taxon>
        <taxon>Clostridiaceae</taxon>
        <taxon>Clostridium</taxon>
    </lineage>
</organism>
<dbReference type="GO" id="GO:0043571">
    <property type="term" value="P:maintenance of CRISPR repeat elements"/>
    <property type="evidence" value="ECO:0007669"/>
    <property type="project" value="InterPro"/>
</dbReference>
<dbReference type="InterPro" id="IPR013422">
    <property type="entry name" value="CRISPR-assoc_prot_Cas5_N"/>
</dbReference>
<evidence type="ECO:0000313" key="2">
    <source>
        <dbReference type="EMBL" id="OFI05279.1"/>
    </source>
</evidence>
<dbReference type="Proteomes" id="UP000175744">
    <property type="component" value="Unassembled WGS sequence"/>
</dbReference>
<comment type="caution">
    <text evidence="2">The sequence shown here is derived from an EMBL/GenBank/DDBJ whole genome shotgun (WGS) entry which is preliminary data.</text>
</comment>
<evidence type="ECO:0000256" key="1">
    <source>
        <dbReference type="ARBA" id="ARBA00023118"/>
    </source>
</evidence>
<keyword evidence="1" id="KW-0051">Antiviral defense</keyword>
<keyword evidence="3" id="KW-1185">Reference proteome</keyword>
<evidence type="ECO:0000313" key="3">
    <source>
        <dbReference type="Proteomes" id="UP000175744"/>
    </source>
</evidence>
<dbReference type="AlphaFoldDB" id="A0A1E8EX95"/>
<protein>
    <submittedName>
        <fullName evidence="2">CRISPR-associated protein Cas5</fullName>
    </submittedName>
</protein>
<dbReference type="NCBIfam" id="TIGR02593">
    <property type="entry name" value="CRISPR_cas5"/>
    <property type="match status" value="1"/>
</dbReference>
<dbReference type="Pfam" id="PF09704">
    <property type="entry name" value="Cas_Cas5d"/>
    <property type="match status" value="1"/>
</dbReference>
<accession>A0A1E8EX95</accession>
<gene>
    <name evidence="2" type="ORF">CLOACE_18470</name>
</gene>
<name>A0A1E8EX95_9CLOT</name>
<dbReference type="PATRIC" id="fig|1121290.3.peg.1849"/>
<dbReference type="EMBL" id="LZFO01000031">
    <property type="protein sequence ID" value="OFI05279.1"/>
    <property type="molecule type" value="Genomic_DNA"/>
</dbReference>
<dbReference type="RefSeq" id="WP_070110816.1">
    <property type="nucleotide sequence ID" value="NZ_LZFO01000031.1"/>
</dbReference>
<proteinExistence type="predicted"/>
<dbReference type="GO" id="GO:0051607">
    <property type="term" value="P:defense response to virus"/>
    <property type="evidence" value="ECO:0007669"/>
    <property type="project" value="UniProtKB-KW"/>
</dbReference>
<reference evidence="2 3" key="1">
    <citation type="submission" date="2016-06" db="EMBL/GenBank/DDBJ databases">
        <title>Genome sequence of Clostridium acetireducens DSM 10703.</title>
        <authorList>
            <person name="Poehlein A."/>
            <person name="Fluechter S."/>
            <person name="Duerre P."/>
            <person name="Daniel R."/>
        </authorList>
    </citation>
    <scope>NUCLEOTIDE SEQUENCE [LARGE SCALE GENOMIC DNA]</scope>
    <source>
        <strain evidence="2 3">DSM 10703</strain>
    </source>
</reference>
<dbReference type="NCBIfam" id="TIGR02592">
    <property type="entry name" value="cas_Cas5h"/>
    <property type="match status" value="1"/>
</dbReference>
<dbReference type="STRING" id="1121290.CLAOCE_18470"/>